<keyword evidence="3" id="KW-1185">Reference proteome</keyword>
<dbReference type="Proteomes" id="UP000887013">
    <property type="component" value="Unassembled WGS sequence"/>
</dbReference>
<accession>A0A8X6TN57</accession>
<dbReference type="Gene3D" id="3.30.420.10">
    <property type="entry name" value="Ribonuclease H-like superfamily/Ribonuclease H"/>
    <property type="match status" value="1"/>
</dbReference>
<protein>
    <submittedName>
        <fullName evidence="2">Transposable element Tcb2 transposase</fullName>
    </submittedName>
</protein>
<dbReference type="GO" id="GO:0003676">
    <property type="term" value="F:nucleic acid binding"/>
    <property type="evidence" value="ECO:0007669"/>
    <property type="project" value="InterPro"/>
</dbReference>
<gene>
    <name evidence="2" type="primary">X975_18167</name>
    <name evidence="2" type="ORF">NPIL_259251</name>
    <name evidence="1" type="ORF">NPIL_77101</name>
</gene>
<evidence type="ECO:0000313" key="3">
    <source>
        <dbReference type="Proteomes" id="UP000887013"/>
    </source>
</evidence>
<reference evidence="2" key="1">
    <citation type="submission" date="2020-08" db="EMBL/GenBank/DDBJ databases">
        <title>Multicomponent nature underlies the extraordinary mechanical properties of spider dragline silk.</title>
        <authorList>
            <person name="Kono N."/>
            <person name="Nakamura H."/>
            <person name="Mori M."/>
            <person name="Yoshida Y."/>
            <person name="Ohtoshi R."/>
            <person name="Malay A.D."/>
            <person name="Moran D.A.P."/>
            <person name="Tomita M."/>
            <person name="Numata K."/>
            <person name="Arakawa K."/>
        </authorList>
    </citation>
    <scope>NUCLEOTIDE SEQUENCE</scope>
</reference>
<organism evidence="2 3">
    <name type="scientific">Nephila pilipes</name>
    <name type="common">Giant wood spider</name>
    <name type="synonym">Nephila maculata</name>
    <dbReference type="NCBI Taxonomy" id="299642"/>
    <lineage>
        <taxon>Eukaryota</taxon>
        <taxon>Metazoa</taxon>
        <taxon>Ecdysozoa</taxon>
        <taxon>Arthropoda</taxon>
        <taxon>Chelicerata</taxon>
        <taxon>Arachnida</taxon>
        <taxon>Araneae</taxon>
        <taxon>Araneomorphae</taxon>
        <taxon>Entelegynae</taxon>
        <taxon>Araneoidea</taxon>
        <taxon>Nephilidae</taxon>
        <taxon>Nephila</taxon>
    </lineage>
</organism>
<dbReference type="EMBL" id="BMAW01060392">
    <property type="protein sequence ID" value="GFT25986.1"/>
    <property type="molecule type" value="Genomic_DNA"/>
</dbReference>
<proteinExistence type="predicted"/>
<evidence type="ECO:0000313" key="2">
    <source>
        <dbReference type="EMBL" id="GFT25986.1"/>
    </source>
</evidence>
<dbReference type="EMBL" id="BMAW01009253">
    <property type="protein sequence ID" value="GFT12926.1"/>
    <property type="molecule type" value="Genomic_DNA"/>
</dbReference>
<comment type="caution">
    <text evidence="2">The sequence shown here is derived from an EMBL/GenBank/DDBJ whole genome shotgun (WGS) entry which is preliminary data.</text>
</comment>
<feature type="non-terminal residue" evidence="2">
    <location>
        <position position="102"/>
    </location>
</feature>
<dbReference type="InterPro" id="IPR036397">
    <property type="entry name" value="RNaseH_sf"/>
</dbReference>
<sequence length="102" mass="11320">MGLINGAPRSIACGCLSPLFCISCDTTSQRCVDDVFHPVTLPFLQGMLNAIYQNNILIPHTTLISQHALQDTRVLPWPSVFPVLSPIEHVWDVIRPQRLASL</sequence>
<dbReference type="OrthoDB" id="6427837at2759"/>
<name>A0A8X6TN57_NEPPI</name>
<evidence type="ECO:0000313" key="1">
    <source>
        <dbReference type="EMBL" id="GFT12926.1"/>
    </source>
</evidence>
<dbReference type="AlphaFoldDB" id="A0A8X6TN57"/>